<reference evidence="1 2" key="2">
    <citation type="journal article" date="2006" name="Environ. Microbiol.">
        <title>Sequence analysis of three plasmids harboured in Rhodococcus erythropolis strain PR4.</title>
        <authorList>
            <person name="Sekine M."/>
            <person name="Tanikawa S."/>
            <person name="Omata S."/>
            <person name="Saito M."/>
            <person name="Fujisawa T."/>
            <person name="Tsukatani N."/>
            <person name="Tajima T."/>
            <person name="Sekigawa T."/>
            <person name="Kosugi H."/>
            <person name="Matsuo Y."/>
            <person name="Nishiko R."/>
            <person name="Imamura K."/>
            <person name="Ito M."/>
            <person name="Narita H."/>
            <person name="Tago S."/>
            <person name="Fujita N."/>
            <person name="Harayama S."/>
        </authorList>
    </citation>
    <scope>NUCLEOTIDE SEQUENCE [LARGE SCALE GENOMIC DNA]</scope>
    <source>
        <strain evidence="2">PR4 / NBRC 100887</strain>
        <plasmid evidence="1 2">pREL1</plasmid>
    </source>
</reference>
<dbReference type="RefSeq" id="WP_011331667.1">
    <property type="nucleotide sequence ID" value="NC_007491.1"/>
</dbReference>
<dbReference type="AlphaFoldDB" id="Q3L9U3"/>
<organism evidence="1 2">
    <name type="scientific">Rhodococcus erythropolis (strain PR4 / NBRC 100887)</name>
    <dbReference type="NCBI Taxonomy" id="234621"/>
    <lineage>
        <taxon>Bacteria</taxon>
        <taxon>Bacillati</taxon>
        <taxon>Actinomycetota</taxon>
        <taxon>Actinomycetes</taxon>
        <taxon>Mycobacteriales</taxon>
        <taxon>Nocardiaceae</taxon>
        <taxon>Rhodococcus</taxon>
        <taxon>Rhodococcus erythropolis group</taxon>
    </lineage>
</organism>
<evidence type="ECO:0000313" key="1">
    <source>
        <dbReference type="EMBL" id="BAE46020.1"/>
    </source>
</evidence>
<evidence type="ECO:0000313" key="2">
    <source>
        <dbReference type="Proteomes" id="UP000002204"/>
    </source>
</evidence>
<dbReference type="KEGG" id="rer:RER_pREL1-00770"/>
<dbReference type="EMBL" id="AP008931">
    <property type="protein sequence ID" value="BAE46020.1"/>
    <property type="molecule type" value="Genomic_DNA"/>
</dbReference>
<dbReference type="Proteomes" id="UP000002204">
    <property type="component" value="Plasmid pREL1"/>
</dbReference>
<keyword evidence="1" id="KW-0614">Plasmid</keyword>
<reference evidence="2" key="1">
    <citation type="submission" date="2005-03" db="EMBL/GenBank/DDBJ databases">
        <title>Comparison of the complete genome sequences of Rhodococcus erythropolis PR4 and Rhodococcus opacus B4.</title>
        <authorList>
            <person name="Takarada H."/>
            <person name="Sekine M."/>
            <person name="Hosoyama A."/>
            <person name="Yamada R."/>
            <person name="Fujisawa T."/>
            <person name="Omata S."/>
            <person name="Shimizu A."/>
            <person name="Tsukatani N."/>
            <person name="Tanikawa S."/>
            <person name="Fujita N."/>
            <person name="Harayama S."/>
        </authorList>
    </citation>
    <scope>NUCLEOTIDE SEQUENCE [LARGE SCALE GENOMIC DNA]</scope>
    <source>
        <strain evidence="2">PR4 / NBRC 100887</strain>
        <plasmid evidence="2">pREL1</plasmid>
    </source>
</reference>
<sequence>MRITITPLGRLRGLFREWFLVPPDFHPAIPVCIYGHGVEPKRIAAAINRYAREAEWERRPTLRQIIDGIDERWISGTMTNSETGLVVYARLCLRFEERIRGAVPVTIIAPEPETMTVGATGGDLVNPGVDN</sequence>
<protein>
    <submittedName>
        <fullName evidence="1">Uncharacterized protein</fullName>
    </submittedName>
</protein>
<proteinExistence type="predicted"/>
<name>Q3L9U3_RHOE4</name>
<dbReference type="GeneID" id="93806611"/>
<geneLocation type="plasmid" evidence="1 2">
    <name>pREL1</name>
</geneLocation>
<accession>Q3L9U3</accession>
<dbReference type="HOGENOM" id="CLU_1925939_0_0_11"/>
<gene>
    <name evidence="1" type="ordered locus">RER_pREL1-00770</name>
</gene>